<dbReference type="Proteomes" id="UP000009022">
    <property type="component" value="Unassembled WGS sequence"/>
</dbReference>
<dbReference type="PhylomeDB" id="B3RN42"/>
<dbReference type="GO" id="GO:0005576">
    <property type="term" value="C:extracellular region"/>
    <property type="evidence" value="ECO:0007669"/>
    <property type="project" value="InterPro"/>
</dbReference>
<reference evidence="1 2" key="1">
    <citation type="journal article" date="2008" name="Nature">
        <title>The Trichoplax genome and the nature of placozoans.</title>
        <authorList>
            <person name="Srivastava M."/>
            <person name="Begovic E."/>
            <person name="Chapman J."/>
            <person name="Putnam N.H."/>
            <person name="Hellsten U."/>
            <person name="Kawashima T."/>
            <person name="Kuo A."/>
            <person name="Mitros T."/>
            <person name="Salamov A."/>
            <person name="Carpenter M.L."/>
            <person name="Signorovitch A.Y."/>
            <person name="Moreno M.A."/>
            <person name="Kamm K."/>
            <person name="Grimwood J."/>
            <person name="Schmutz J."/>
            <person name="Shapiro H."/>
            <person name="Grigoriev I.V."/>
            <person name="Buss L.W."/>
            <person name="Schierwater B."/>
            <person name="Dellaporta S.L."/>
            <person name="Rokhsar D.S."/>
        </authorList>
    </citation>
    <scope>NUCLEOTIDE SEQUENCE [LARGE SCALE GENOMIC DNA]</scope>
    <source>
        <strain evidence="1 2">Grell-BS-1999</strain>
    </source>
</reference>
<sequence length="170" mass="18613">MSQIQIRLYYDYSNQRIRVDESPAGIKTTVIIDFNTHKTYIITNGQCLTTTIEAPFNPTCIPGNALYSGILQLGGPDGIIAKSYHFSTADSTIQTDYIISENCIPVLEVSKVSLTNPTTETTFVTLTYGNTTIGIQDPSVFDIPAICSQHASMKLPVSEKALISYVYCNG</sequence>
<dbReference type="PANTHER" id="PTHR10697:SF13">
    <property type="entry name" value="RICIN B LECTIN DOMAIN-CONTAINING PROTEIN"/>
    <property type="match status" value="1"/>
</dbReference>
<dbReference type="GO" id="GO:0005764">
    <property type="term" value="C:lysosome"/>
    <property type="evidence" value="ECO:0000318"/>
    <property type="project" value="GO_Central"/>
</dbReference>
<dbReference type="HOGENOM" id="CLU_1572678_0_0_1"/>
<gene>
    <name evidence="1" type="ORF">TRIADDRAFT_53031</name>
</gene>
<dbReference type="GO" id="GO:0007160">
    <property type="term" value="P:cell-matrix adhesion"/>
    <property type="evidence" value="ECO:0007669"/>
    <property type="project" value="InterPro"/>
</dbReference>
<protein>
    <submittedName>
        <fullName evidence="1">Uncharacterized protein</fullName>
    </submittedName>
</protein>
<dbReference type="AlphaFoldDB" id="B3RN42"/>
<dbReference type="OrthoDB" id="6084362at2759"/>
<accession>B3RN42</accession>
<dbReference type="GeneID" id="6751006"/>
<dbReference type="InterPro" id="IPR001299">
    <property type="entry name" value="Ependymin"/>
</dbReference>
<dbReference type="GO" id="GO:0005509">
    <property type="term" value="F:calcium ion binding"/>
    <property type="evidence" value="ECO:0007669"/>
    <property type="project" value="InterPro"/>
</dbReference>
<name>B3RN42_TRIAD</name>
<evidence type="ECO:0000313" key="1">
    <source>
        <dbReference type="EMBL" id="EDV27387.1"/>
    </source>
</evidence>
<organism evidence="1 2">
    <name type="scientific">Trichoplax adhaerens</name>
    <name type="common">Trichoplax reptans</name>
    <dbReference type="NCBI Taxonomy" id="10228"/>
    <lineage>
        <taxon>Eukaryota</taxon>
        <taxon>Metazoa</taxon>
        <taxon>Placozoa</taxon>
        <taxon>Uniplacotomia</taxon>
        <taxon>Trichoplacea</taxon>
        <taxon>Trichoplacidae</taxon>
        <taxon>Trichoplax</taxon>
    </lineage>
</organism>
<dbReference type="OMA" id="FSANTRY"/>
<dbReference type="KEGG" id="tad:TRIADDRAFT_53031"/>
<dbReference type="EMBL" id="DS985242">
    <property type="protein sequence ID" value="EDV27387.1"/>
    <property type="molecule type" value="Genomic_DNA"/>
</dbReference>
<keyword evidence="2" id="KW-1185">Reference proteome</keyword>
<proteinExistence type="predicted"/>
<dbReference type="InParanoid" id="B3RN42"/>
<dbReference type="RefSeq" id="XP_002109221.1">
    <property type="nucleotide sequence ID" value="XM_002109185.1"/>
</dbReference>
<evidence type="ECO:0000313" key="2">
    <source>
        <dbReference type="Proteomes" id="UP000009022"/>
    </source>
</evidence>
<dbReference type="CTD" id="6751006"/>
<dbReference type="PANTHER" id="PTHR10697">
    <property type="entry name" value="MAMMALIAN EPENDYMIN-RELATED PROTEIN 1"/>
    <property type="match status" value="1"/>
</dbReference>
<dbReference type="Pfam" id="PF00811">
    <property type="entry name" value="Ependymin"/>
    <property type="match status" value="1"/>
</dbReference>